<dbReference type="Gene3D" id="3.40.50.1000">
    <property type="entry name" value="HAD superfamily/HAD-like"/>
    <property type="match status" value="1"/>
</dbReference>
<dbReference type="InterPro" id="IPR023198">
    <property type="entry name" value="PGP-like_dom2"/>
</dbReference>
<comment type="pathway">
    <text evidence="2">Organic acid metabolism; glycolate biosynthesis; glycolate from 2-phosphoglycolate: step 1/1.</text>
</comment>
<dbReference type="SUPFAM" id="SSF56784">
    <property type="entry name" value="HAD-like"/>
    <property type="match status" value="1"/>
</dbReference>
<dbReference type="PANTHER" id="PTHR43434">
    <property type="entry name" value="PHOSPHOGLYCOLATE PHOSPHATASE"/>
    <property type="match status" value="1"/>
</dbReference>
<evidence type="ECO:0000313" key="6">
    <source>
        <dbReference type="Proteomes" id="UP000473854"/>
    </source>
</evidence>
<dbReference type="InterPro" id="IPR050155">
    <property type="entry name" value="HAD-like_hydrolase_sf"/>
</dbReference>
<sequence length="223" mass="25615">MKSFNCFLFDCDGVLLDSNGMKNNAFAYALRDFPMENVQPFLTFQKSNFGLSRFKAFDIFFKEFMGVKVDDNIFEKVLLDFSSYCSLNYSSQDITQGCIDLLKLLNKLNISCYVVSGSEQTELQKVLKENGLSQYFKGVYGSPLSKIELILNILEIEKQNISNFIFIGDAKADYISAKFHEIKFIYLSQYSADKVYMNKLCELENIESISNLSELKDVFLNEI</sequence>
<dbReference type="GO" id="GO:0008967">
    <property type="term" value="F:phosphoglycolate phosphatase activity"/>
    <property type="evidence" value="ECO:0007669"/>
    <property type="project" value="UniProtKB-EC"/>
</dbReference>
<name>A0A6L6GFJ4_9GAMM</name>
<protein>
    <recommendedName>
        <fullName evidence="4">phosphoglycolate phosphatase</fullName>
        <ecNumber evidence="4">3.1.3.18</ecNumber>
    </recommendedName>
</protein>
<dbReference type="EC" id="3.1.3.18" evidence="4"/>
<comment type="caution">
    <text evidence="5">The sequence shown here is derived from an EMBL/GenBank/DDBJ whole genome shotgun (WGS) entry which is preliminary data.</text>
</comment>
<dbReference type="SFLD" id="SFLDS00003">
    <property type="entry name" value="Haloacid_Dehalogenase"/>
    <property type="match status" value="1"/>
</dbReference>
<keyword evidence="5" id="KW-0378">Hydrolase</keyword>
<dbReference type="InterPro" id="IPR023214">
    <property type="entry name" value="HAD_sf"/>
</dbReference>
<comment type="similarity">
    <text evidence="3">Belongs to the HAD-like hydrolase superfamily. CbbY/CbbZ/Gph/YieH family.</text>
</comment>
<dbReference type="InterPro" id="IPR036412">
    <property type="entry name" value="HAD-like_sf"/>
</dbReference>
<organism evidence="5 6">
    <name type="scientific">Acinetobacter faecalis</name>
    <dbReference type="NCBI Taxonomy" id="2665161"/>
    <lineage>
        <taxon>Bacteria</taxon>
        <taxon>Pseudomonadati</taxon>
        <taxon>Pseudomonadota</taxon>
        <taxon>Gammaproteobacteria</taxon>
        <taxon>Moraxellales</taxon>
        <taxon>Moraxellaceae</taxon>
        <taxon>Acinetobacter</taxon>
    </lineage>
</organism>
<dbReference type="PANTHER" id="PTHR43434:SF1">
    <property type="entry name" value="PHOSPHOGLYCOLATE PHOSPHATASE"/>
    <property type="match status" value="1"/>
</dbReference>
<dbReference type="GO" id="GO:0006281">
    <property type="term" value="P:DNA repair"/>
    <property type="evidence" value="ECO:0007669"/>
    <property type="project" value="TreeGrafter"/>
</dbReference>
<dbReference type="GO" id="GO:0005829">
    <property type="term" value="C:cytosol"/>
    <property type="evidence" value="ECO:0007669"/>
    <property type="project" value="TreeGrafter"/>
</dbReference>
<evidence type="ECO:0000256" key="1">
    <source>
        <dbReference type="ARBA" id="ARBA00000830"/>
    </source>
</evidence>
<dbReference type="EMBL" id="WLYL01000019">
    <property type="protein sequence ID" value="MTD11291.1"/>
    <property type="molecule type" value="Genomic_DNA"/>
</dbReference>
<gene>
    <name evidence="5" type="ORF">GIX10_07595</name>
</gene>
<proteinExistence type="inferred from homology"/>
<evidence type="ECO:0000256" key="2">
    <source>
        <dbReference type="ARBA" id="ARBA00004818"/>
    </source>
</evidence>
<dbReference type="SFLD" id="SFLDG01129">
    <property type="entry name" value="C1.5:_HAD__Beta-PGM__Phosphata"/>
    <property type="match status" value="1"/>
</dbReference>
<evidence type="ECO:0000256" key="3">
    <source>
        <dbReference type="ARBA" id="ARBA00006171"/>
    </source>
</evidence>
<evidence type="ECO:0000313" key="5">
    <source>
        <dbReference type="EMBL" id="MTD11291.1"/>
    </source>
</evidence>
<dbReference type="InterPro" id="IPR041492">
    <property type="entry name" value="HAD_2"/>
</dbReference>
<dbReference type="Proteomes" id="UP000473854">
    <property type="component" value="Unassembled WGS sequence"/>
</dbReference>
<evidence type="ECO:0000256" key="4">
    <source>
        <dbReference type="ARBA" id="ARBA00013078"/>
    </source>
</evidence>
<reference evidence="5 6" key="1">
    <citation type="submission" date="2019-11" db="EMBL/GenBank/DDBJ databases">
        <authorList>
            <person name="An D."/>
        </authorList>
    </citation>
    <scope>NUCLEOTIDE SEQUENCE [LARGE SCALE GENOMIC DNA]</scope>
    <source>
        <strain evidence="5 6">YIM 103518</strain>
    </source>
</reference>
<comment type="catalytic activity">
    <reaction evidence="1">
        <text>2-phosphoglycolate + H2O = glycolate + phosphate</text>
        <dbReference type="Rhea" id="RHEA:14369"/>
        <dbReference type="ChEBI" id="CHEBI:15377"/>
        <dbReference type="ChEBI" id="CHEBI:29805"/>
        <dbReference type="ChEBI" id="CHEBI:43474"/>
        <dbReference type="ChEBI" id="CHEBI:58033"/>
        <dbReference type="EC" id="3.1.3.18"/>
    </reaction>
</comment>
<dbReference type="RefSeq" id="WP_154772898.1">
    <property type="nucleotide sequence ID" value="NZ_WLYL01000019.1"/>
</dbReference>
<dbReference type="Gene3D" id="1.10.150.240">
    <property type="entry name" value="Putative phosphatase, domain 2"/>
    <property type="match status" value="1"/>
</dbReference>
<dbReference type="AlphaFoldDB" id="A0A6L6GFJ4"/>
<accession>A0A6L6GFJ4</accession>
<dbReference type="Pfam" id="PF13419">
    <property type="entry name" value="HAD_2"/>
    <property type="match status" value="1"/>
</dbReference>